<dbReference type="Gene3D" id="3.40.190.10">
    <property type="entry name" value="Periplasmic binding protein-like II"/>
    <property type="match status" value="4"/>
</dbReference>
<dbReference type="HOGENOM" id="CLU_029326_0_0_6"/>
<dbReference type="InterPro" id="IPR001638">
    <property type="entry name" value="Solute-binding_3/MltF_N"/>
</dbReference>
<dbReference type="PANTHER" id="PTHR38834">
    <property type="entry name" value="PERIPLASMIC SUBSTRATE BINDING PROTEIN FAMILY 3"/>
    <property type="match status" value="1"/>
</dbReference>
<feature type="signal peptide" evidence="1">
    <location>
        <begin position="1"/>
        <end position="23"/>
    </location>
</feature>
<keyword evidence="4" id="KW-1185">Reference proteome</keyword>
<proteinExistence type="predicted"/>
<dbReference type="EMBL" id="CP007142">
    <property type="protein sequence ID" value="AJQ92489.1"/>
    <property type="molecule type" value="Genomic_DNA"/>
</dbReference>
<evidence type="ECO:0000256" key="1">
    <source>
        <dbReference type="SAM" id="SignalP"/>
    </source>
</evidence>
<reference evidence="3 4" key="1">
    <citation type="submission" date="2014-01" db="EMBL/GenBank/DDBJ databases">
        <title>Full genme sequencing of cellulolytic bacterium Gynuella sunshinyii YC6258T gen. nov., sp. nov.</title>
        <authorList>
            <person name="Khan H."/>
            <person name="Chung E.J."/>
            <person name="Chung Y.R."/>
        </authorList>
    </citation>
    <scope>NUCLEOTIDE SEQUENCE [LARGE SCALE GENOMIC DNA]</scope>
    <source>
        <strain evidence="3 4">YC6258</strain>
    </source>
</reference>
<dbReference type="AlphaFoldDB" id="A0A0C5VQD0"/>
<name>A0A0C5VQD0_9GAMM</name>
<evidence type="ECO:0000313" key="4">
    <source>
        <dbReference type="Proteomes" id="UP000032266"/>
    </source>
</evidence>
<dbReference type="PANTHER" id="PTHR38834:SF3">
    <property type="entry name" value="SOLUTE-BINDING PROTEIN FAMILY 3_N-TERMINAL DOMAIN-CONTAINING PROTEIN"/>
    <property type="match status" value="1"/>
</dbReference>
<evidence type="ECO:0000313" key="3">
    <source>
        <dbReference type="EMBL" id="AJQ92489.1"/>
    </source>
</evidence>
<dbReference type="RefSeq" id="WP_044615538.1">
    <property type="nucleotide sequence ID" value="NZ_CP007142.1"/>
</dbReference>
<evidence type="ECO:0000259" key="2">
    <source>
        <dbReference type="SMART" id="SM00062"/>
    </source>
</evidence>
<keyword evidence="1" id="KW-0732">Signal</keyword>
<protein>
    <submittedName>
        <fullName evidence="3">ABC-type amino acid transport/signal transduction system, periplasmic component/domain</fullName>
    </submittedName>
</protein>
<dbReference type="KEGG" id="gsn:YC6258_00439"/>
<dbReference type="STRING" id="1445510.YC6258_00439"/>
<dbReference type="SMART" id="SM00062">
    <property type="entry name" value="PBPb"/>
    <property type="match status" value="1"/>
</dbReference>
<feature type="domain" description="Solute-binding protein family 3/N-terminal" evidence="2">
    <location>
        <begin position="28"/>
        <end position="252"/>
    </location>
</feature>
<dbReference type="Pfam" id="PF00497">
    <property type="entry name" value="SBP_bac_3"/>
    <property type="match status" value="1"/>
</dbReference>
<dbReference type="Proteomes" id="UP000032266">
    <property type="component" value="Chromosome"/>
</dbReference>
<organism evidence="3 4">
    <name type="scientific">Gynuella sunshinyii YC6258</name>
    <dbReference type="NCBI Taxonomy" id="1445510"/>
    <lineage>
        <taxon>Bacteria</taxon>
        <taxon>Pseudomonadati</taxon>
        <taxon>Pseudomonadota</taxon>
        <taxon>Gammaproteobacteria</taxon>
        <taxon>Oceanospirillales</taxon>
        <taxon>Saccharospirillaceae</taxon>
        <taxon>Gynuella</taxon>
    </lineage>
</organism>
<sequence length="478" mass="54652">MRKSICTVSLSLILLLLSLSAWSSSTVTLGVGYWPPYSDAALPYHGLLPRIASEALEAAGQPAEFQFEDWDNILKLLNKGQLQGSIGWIKTQERNERYYYSQPVIQITIVFLHRADMNFSWDNFEDLEPWKIGIVDSYSYGESFDRAVKDFHLNTVSTHTNEDNIEKLIKGDIDLVPVDLNVGEYLLHHKFSKYRQQLKFDEKNLTSETLYFITPKSMPSARQLTDTFNHGLSILRQTGQFQHIVENMAVVNSLAEFKFYSEQNGPMNYIDGDRPRGVVTHVLTAILNQIGADVTDDKFDFVPWSRAYREALNHPNVIVFSMTMTPERYGQFSWIGPIYRSNIVILGQPNLDPPKPHSASRICAVRDDVGHQQLLANGYLENQIELTSKAELCARMLISGRINFWVYGRDTSQWYLQRQQSDKSNFSEYQELTESSRYIGISLGSDPAVVAAFNRSFEYIKLNGELSRIIQLELQPSD</sequence>
<feature type="chain" id="PRO_5002183519" evidence="1">
    <location>
        <begin position="24"/>
        <end position="478"/>
    </location>
</feature>
<gene>
    <name evidence="3" type="ORF">YC6258_00439</name>
</gene>
<accession>A0A0C5VQD0</accession>
<dbReference type="SUPFAM" id="SSF53850">
    <property type="entry name" value="Periplasmic binding protein-like II"/>
    <property type="match status" value="2"/>
</dbReference>